<dbReference type="OrthoDB" id="2566866at2759"/>
<dbReference type="RefSeq" id="XP_018699139.1">
    <property type="nucleotide sequence ID" value="XM_018833260.1"/>
</dbReference>
<feature type="domain" description="Inositolphosphotransferase Aur1/Ipt1" evidence="6">
    <location>
        <begin position="151"/>
        <end position="209"/>
    </location>
</feature>
<dbReference type="Pfam" id="PF14378">
    <property type="entry name" value="PAP2_3"/>
    <property type="match status" value="2"/>
</dbReference>
<comment type="caution">
    <text evidence="7">The sequence shown here is derived from an EMBL/GenBank/DDBJ whole genome shotgun (WGS) entry which is preliminary data.</text>
</comment>
<feature type="transmembrane region" description="Helical" evidence="5">
    <location>
        <begin position="299"/>
        <end position="317"/>
    </location>
</feature>
<dbReference type="CDD" id="cd03386">
    <property type="entry name" value="PAP2_Aur1_like"/>
    <property type="match status" value="1"/>
</dbReference>
<evidence type="ECO:0000256" key="4">
    <source>
        <dbReference type="ARBA" id="ARBA00023136"/>
    </source>
</evidence>
<proteinExistence type="predicted"/>
<dbReference type="InterPro" id="IPR026841">
    <property type="entry name" value="Aur1/Ipt1"/>
</dbReference>
<evidence type="ECO:0000256" key="5">
    <source>
        <dbReference type="SAM" id="Phobius"/>
    </source>
</evidence>
<keyword evidence="4 5" id="KW-0472">Membrane</keyword>
<dbReference type="InterPro" id="IPR052185">
    <property type="entry name" value="IPC_Synthase-Related"/>
</dbReference>
<evidence type="ECO:0000259" key="6">
    <source>
        <dbReference type="Pfam" id="PF14378"/>
    </source>
</evidence>
<dbReference type="AlphaFoldDB" id="A0A179A1A4"/>
<evidence type="ECO:0000256" key="2">
    <source>
        <dbReference type="ARBA" id="ARBA00022692"/>
    </source>
</evidence>
<dbReference type="GO" id="GO:0016020">
    <property type="term" value="C:membrane"/>
    <property type="evidence" value="ECO:0007669"/>
    <property type="project" value="UniProtKB-SubCell"/>
</dbReference>
<dbReference type="GeneID" id="30005914"/>
<feature type="domain" description="Inositolphosphotransferase Aur1/Ipt1" evidence="6">
    <location>
        <begin position="227"/>
        <end position="324"/>
    </location>
</feature>
<keyword evidence="2 5" id="KW-0812">Transmembrane</keyword>
<dbReference type="Proteomes" id="UP000078343">
    <property type="component" value="Unassembled WGS sequence"/>
</dbReference>
<dbReference type="EMBL" id="LVYI01000001">
    <property type="protein sequence ID" value="OAP65772.1"/>
    <property type="molecule type" value="Genomic_DNA"/>
</dbReference>
<evidence type="ECO:0000256" key="1">
    <source>
        <dbReference type="ARBA" id="ARBA00004141"/>
    </source>
</evidence>
<comment type="subcellular location">
    <subcellularLocation>
        <location evidence="1">Membrane</location>
        <topology evidence="1">Multi-pass membrane protein</topology>
    </subcellularLocation>
</comment>
<gene>
    <name evidence="7" type="ORF">AYL99_01744</name>
</gene>
<reference evidence="7 8" key="1">
    <citation type="submission" date="2016-04" db="EMBL/GenBank/DDBJ databases">
        <title>Draft genome of Fonsecaea erecta CBS 125763.</title>
        <authorList>
            <person name="Weiss V.A."/>
            <person name="Vicente V.A."/>
            <person name="Raittz R.T."/>
            <person name="Moreno L.F."/>
            <person name="De Souza E.M."/>
            <person name="Pedrosa F.O."/>
            <person name="Steffens M.B."/>
            <person name="Faoro H."/>
            <person name="Tadra-Sfeir M.Z."/>
            <person name="Najafzadeh M.J."/>
            <person name="Felipe M.S."/>
            <person name="Teixeira M."/>
            <person name="Sun J."/>
            <person name="Xi L."/>
            <person name="Gomes R."/>
            <person name="De Azevedo C.M."/>
            <person name="Salgado C.G."/>
            <person name="Da Silva M.B."/>
            <person name="Nascimento M.F."/>
            <person name="Queiroz-Telles F."/>
            <person name="Attili D.S."/>
            <person name="Gorbushina A."/>
        </authorList>
    </citation>
    <scope>NUCLEOTIDE SEQUENCE [LARGE SCALE GENOMIC DNA]</scope>
    <source>
        <strain evidence="7 8">CBS 125763</strain>
    </source>
</reference>
<accession>A0A179A1A4</accession>
<dbReference type="PANTHER" id="PTHR31310:SF7">
    <property type="entry name" value="PA-PHOSPHATASE RELATED-FAMILY PROTEIN DDB_G0268928"/>
    <property type="match status" value="1"/>
</dbReference>
<evidence type="ECO:0000256" key="3">
    <source>
        <dbReference type="ARBA" id="ARBA00022989"/>
    </source>
</evidence>
<feature type="transmembrane region" description="Helical" evidence="5">
    <location>
        <begin position="184"/>
        <end position="204"/>
    </location>
</feature>
<evidence type="ECO:0000313" key="7">
    <source>
        <dbReference type="EMBL" id="OAP65772.1"/>
    </source>
</evidence>
<feature type="transmembrane region" description="Helical" evidence="5">
    <location>
        <begin position="368"/>
        <end position="395"/>
    </location>
</feature>
<feature type="transmembrane region" description="Helical" evidence="5">
    <location>
        <begin position="106"/>
        <end position="126"/>
    </location>
</feature>
<organism evidence="7 8">
    <name type="scientific">Fonsecaea erecta</name>
    <dbReference type="NCBI Taxonomy" id="1367422"/>
    <lineage>
        <taxon>Eukaryota</taxon>
        <taxon>Fungi</taxon>
        <taxon>Dikarya</taxon>
        <taxon>Ascomycota</taxon>
        <taxon>Pezizomycotina</taxon>
        <taxon>Eurotiomycetes</taxon>
        <taxon>Chaetothyriomycetidae</taxon>
        <taxon>Chaetothyriales</taxon>
        <taxon>Herpotrichiellaceae</taxon>
        <taxon>Fonsecaea</taxon>
    </lineage>
</organism>
<dbReference type="PANTHER" id="PTHR31310">
    <property type="match status" value="1"/>
</dbReference>
<keyword evidence="8" id="KW-1185">Reference proteome</keyword>
<sequence length="435" mass="49152">MGFLGLGEPSWGTLIIFLGAWINRDFTTPVARSRQGSSVELVDDVDHEMGLGFRETLGSGDSPSTPSPNAARQGQWRHRELSLLGLKTTVQTPDTAVFRNRMSSKVLLRFPFLIEIVYWALIYGVYQFGRGQLAIRFVDQTVDIACHHALAVIKLEQQLHIFWELPIQKFFLQYPQAMWLINRVYSFVHLPATITFLVGLYYFAITRNRPSVNSNHPDQSRGSYVPELFESRRRALALCNLLAFCVFSSWPCMPPRLLGDSKLPGEAGELARSFGFIDTIHTRDGATSVFNTRKWTNQLAAMPSLHFGYSLLIGVSLMRLPLAPPNRRYRLFVPAVSFLKFDYTGFVPRTPSLPKLLCEIVGFLYPSSILVAILATANHFILDAVAGGMICLVALRCNCFMKNLLPLEDYVLWCLRIHKPVPEPPIQSVRLDDKE</sequence>
<keyword evidence="3 5" id="KW-1133">Transmembrane helix</keyword>
<name>A0A179A1A4_9EURO</name>
<evidence type="ECO:0000313" key="8">
    <source>
        <dbReference type="Proteomes" id="UP000078343"/>
    </source>
</evidence>
<protein>
    <recommendedName>
        <fullName evidence="6">Inositolphosphotransferase Aur1/Ipt1 domain-containing protein</fullName>
    </recommendedName>
</protein>